<gene>
    <name evidence="12" type="primary">GLB1L</name>
</gene>
<evidence type="ECO:0000256" key="1">
    <source>
        <dbReference type="ARBA" id="ARBA00009809"/>
    </source>
</evidence>
<evidence type="ECO:0000256" key="3">
    <source>
        <dbReference type="ARBA" id="ARBA00022801"/>
    </source>
</evidence>
<organism evidence="12 13">
    <name type="scientific">Monodelphis domestica</name>
    <name type="common">Gray short-tailed opossum</name>
    <dbReference type="NCBI Taxonomy" id="13616"/>
    <lineage>
        <taxon>Eukaryota</taxon>
        <taxon>Metazoa</taxon>
        <taxon>Chordata</taxon>
        <taxon>Craniata</taxon>
        <taxon>Vertebrata</taxon>
        <taxon>Euteleostomi</taxon>
        <taxon>Mammalia</taxon>
        <taxon>Metatheria</taxon>
        <taxon>Didelphimorphia</taxon>
        <taxon>Didelphidae</taxon>
        <taxon>Monodelphis</taxon>
    </lineage>
</organism>
<dbReference type="FunFam" id="3.20.20.80:FF:000017">
    <property type="entry name" value="Beta-galactosidase"/>
    <property type="match status" value="1"/>
</dbReference>
<dbReference type="Proteomes" id="UP000002280">
    <property type="component" value="Chromosome 7"/>
</dbReference>
<feature type="domain" description="Beta-galactosidase 1-like first all-beta" evidence="10">
    <location>
        <begin position="395"/>
        <end position="507"/>
    </location>
</feature>
<reference evidence="12 13" key="1">
    <citation type="journal article" date="2007" name="Nature">
        <title>Genome of the marsupial Monodelphis domestica reveals innovation in non-coding sequences.</title>
        <authorList>
            <person name="Mikkelsen T.S."/>
            <person name="Wakefield M.J."/>
            <person name="Aken B."/>
            <person name="Amemiya C.T."/>
            <person name="Chang J.L."/>
            <person name="Duke S."/>
            <person name="Garber M."/>
            <person name="Gentles A.J."/>
            <person name="Goodstadt L."/>
            <person name="Heger A."/>
            <person name="Jurka J."/>
            <person name="Kamal M."/>
            <person name="Mauceli E."/>
            <person name="Searle S.M."/>
            <person name="Sharpe T."/>
            <person name="Baker M.L."/>
            <person name="Batzer M.A."/>
            <person name="Benos P.V."/>
            <person name="Belov K."/>
            <person name="Clamp M."/>
            <person name="Cook A."/>
            <person name="Cuff J."/>
            <person name="Das R."/>
            <person name="Davidow L."/>
            <person name="Deakin J.E."/>
            <person name="Fazzari M.J."/>
            <person name="Glass J.L."/>
            <person name="Grabherr M."/>
            <person name="Greally J.M."/>
            <person name="Gu W."/>
            <person name="Hore T.A."/>
            <person name="Huttley G.A."/>
            <person name="Kleber M."/>
            <person name="Jirtle R.L."/>
            <person name="Koina E."/>
            <person name="Lee J.T."/>
            <person name="Mahony S."/>
            <person name="Marra M.A."/>
            <person name="Miller R.D."/>
            <person name="Nicholls R.D."/>
            <person name="Oda M."/>
            <person name="Papenfuss A.T."/>
            <person name="Parra Z.E."/>
            <person name="Pollock D.D."/>
            <person name="Ray D.A."/>
            <person name="Schein J.E."/>
            <person name="Speed T.P."/>
            <person name="Thompson K."/>
            <person name="VandeBerg J.L."/>
            <person name="Wade C.M."/>
            <person name="Walker J.A."/>
            <person name="Waters P.D."/>
            <person name="Webber C."/>
            <person name="Weidman J.R."/>
            <person name="Xie X."/>
            <person name="Zody M.C."/>
            <person name="Baldwin J."/>
            <person name="Abdouelleil A."/>
            <person name="Abdulkadir J."/>
            <person name="Abebe A."/>
            <person name="Abera B."/>
            <person name="Abreu J."/>
            <person name="Acer S.C."/>
            <person name="Aftuck L."/>
            <person name="Alexander A."/>
            <person name="An P."/>
            <person name="Anderson E."/>
            <person name="Anderson S."/>
            <person name="Arachi H."/>
            <person name="Azer M."/>
            <person name="Bachantsang P."/>
            <person name="Barry A."/>
            <person name="Bayul T."/>
            <person name="Berlin A."/>
            <person name="Bessette D."/>
            <person name="Bloom T."/>
            <person name="Bloom T."/>
            <person name="Boguslavskiy L."/>
            <person name="Bonnet C."/>
            <person name="Boukhgalter B."/>
            <person name="Bourzgui I."/>
            <person name="Brown A."/>
            <person name="Cahill P."/>
            <person name="Channer S."/>
            <person name="Cheshatsang Y."/>
            <person name="Chuda L."/>
            <person name="Citroen M."/>
            <person name="Collymore A."/>
            <person name="Cooke P."/>
            <person name="Costello M."/>
            <person name="D'Aco K."/>
            <person name="Daza R."/>
            <person name="De Haan G."/>
            <person name="DeGray S."/>
            <person name="DeMaso C."/>
            <person name="Dhargay N."/>
            <person name="Dooley K."/>
            <person name="Dooley E."/>
            <person name="Doricent M."/>
            <person name="Dorje P."/>
            <person name="Dorjee K."/>
            <person name="Dupes A."/>
            <person name="Elong R."/>
            <person name="Falk J."/>
            <person name="Farina A."/>
            <person name="Faro S."/>
            <person name="Ferguson D."/>
            <person name="Fisher S."/>
            <person name="Foley C.D."/>
            <person name="Franke A."/>
            <person name="Friedrich D."/>
            <person name="Gadbois L."/>
            <person name="Gearin G."/>
            <person name="Gearin C.R."/>
            <person name="Giannoukos G."/>
            <person name="Goode T."/>
            <person name="Graham J."/>
            <person name="Grandbois E."/>
            <person name="Grewal S."/>
            <person name="Gyaltsen K."/>
            <person name="Hafez N."/>
            <person name="Hagos B."/>
            <person name="Hall J."/>
            <person name="Henson C."/>
            <person name="Hollinger A."/>
            <person name="Honan T."/>
            <person name="Huard M.D."/>
            <person name="Hughes L."/>
            <person name="Hurhula B."/>
            <person name="Husby M.E."/>
            <person name="Kamat A."/>
            <person name="Kanga B."/>
            <person name="Kashin S."/>
            <person name="Khazanovich D."/>
            <person name="Kisner P."/>
            <person name="Lance K."/>
            <person name="Lara M."/>
            <person name="Lee W."/>
            <person name="Lennon N."/>
            <person name="Letendre F."/>
            <person name="LeVine R."/>
            <person name="Lipovsky A."/>
            <person name="Liu X."/>
            <person name="Liu J."/>
            <person name="Liu S."/>
            <person name="Lokyitsang T."/>
            <person name="Lokyitsang Y."/>
            <person name="Lubonja R."/>
            <person name="Lui A."/>
            <person name="MacDonald P."/>
            <person name="Magnisalis V."/>
            <person name="Maru K."/>
            <person name="Matthews C."/>
            <person name="McCusker W."/>
            <person name="McDonough S."/>
            <person name="Mehta T."/>
            <person name="Meldrim J."/>
            <person name="Meneus L."/>
            <person name="Mihai O."/>
            <person name="Mihalev A."/>
            <person name="Mihova T."/>
            <person name="Mittelman R."/>
            <person name="Mlenga V."/>
            <person name="Montmayeur A."/>
            <person name="Mulrain L."/>
            <person name="Navidi A."/>
            <person name="Naylor J."/>
            <person name="Negash T."/>
            <person name="Nguyen T."/>
            <person name="Nguyen N."/>
            <person name="Nicol R."/>
            <person name="Norbu C."/>
            <person name="Norbu N."/>
            <person name="Novod N."/>
            <person name="O'Neill B."/>
            <person name="Osman S."/>
            <person name="Markiewicz E."/>
            <person name="Oyono O.L."/>
            <person name="Patti C."/>
            <person name="Phunkhang P."/>
            <person name="Pierre F."/>
            <person name="Priest M."/>
            <person name="Raghuraman S."/>
            <person name="Rege F."/>
            <person name="Reyes R."/>
            <person name="Rise C."/>
            <person name="Rogov P."/>
            <person name="Ross K."/>
            <person name="Ryan E."/>
            <person name="Settipalli S."/>
            <person name="Shea T."/>
            <person name="Sherpa N."/>
            <person name="Shi L."/>
            <person name="Shih D."/>
            <person name="Sparrow T."/>
            <person name="Spaulding J."/>
            <person name="Stalker J."/>
            <person name="Stange-Thomann N."/>
            <person name="Stavropoulos S."/>
            <person name="Stone C."/>
            <person name="Strader C."/>
            <person name="Tesfaye S."/>
            <person name="Thomson T."/>
            <person name="Thoulutsang Y."/>
            <person name="Thoulutsang D."/>
            <person name="Topham K."/>
            <person name="Topping I."/>
            <person name="Tsamla T."/>
            <person name="Vassiliev H."/>
            <person name="Vo A."/>
            <person name="Wangchuk T."/>
            <person name="Wangdi T."/>
            <person name="Weiand M."/>
            <person name="Wilkinson J."/>
            <person name="Wilson A."/>
            <person name="Yadav S."/>
            <person name="Young G."/>
            <person name="Yu Q."/>
            <person name="Zembek L."/>
            <person name="Zhong D."/>
            <person name="Zimmer A."/>
            <person name="Zwirko Z."/>
            <person name="Jaffe D.B."/>
            <person name="Alvarez P."/>
            <person name="Brockman W."/>
            <person name="Butler J."/>
            <person name="Chin C."/>
            <person name="Gnerre S."/>
            <person name="MacCallum I."/>
            <person name="Graves J.A."/>
            <person name="Ponting C.P."/>
            <person name="Breen M."/>
            <person name="Samollow P.B."/>
            <person name="Lander E.S."/>
            <person name="Lindblad-Toh K."/>
        </authorList>
    </citation>
    <scope>NUCLEOTIDE SEQUENCE [LARGE SCALE GENOMIC DNA]</scope>
</reference>
<reference evidence="12" key="2">
    <citation type="submission" date="2025-08" db="UniProtKB">
        <authorList>
            <consortium name="Ensembl"/>
        </authorList>
    </citation>
    <scope>IDENTIFICATION</scope>
</reference>
<dbReference type="Pfam" id="PF21317">
    <property type="entry name" value="BetaGal_ABD_1"/>
    <property type="match status" value="1"/>
</dbReference>
<dbReference type="InterPro" id="IPR017853">
    <property type="entry name" value="GH"/>
</dbReference>
<sequence>MAPGSQLCLLFLLQFLQEAAPRSFEVDRQRGIFLLDGVPFRYVSGSIHYSRVPSPLWSDRLHKMRMSGLNAVQVYVPWNYHEPQPGVYNFQGNRDLVAFLKAAANEDLLVILRPGPYICAEWEMGGLPAWLLQNPEIVLRTSDPDFLAAVDSWFHVLMPMVQPWLYHNGGNIISVQVENEYGSYFACDFRYMRHLAGLFRALLGDQIFLFTTDGPRGFSCGTLQGLYSTVDFGPDDNMTEIFAMQQKYEPNGPLVNSEYYTGWLDYWGGNHSKWDTKTLANGLQNMLELGANVNMYMFHGGTNFGYWSGADFKKIYQPVTTSYDYDAPLSEAGDPTPKLLVIQSVISKFQELPLGPFPLPSPKMKFGPVTLKLAGDLLNFLNVLCPDEPIQSHLPLTFEAVKQDYGFLLYRTQLPQNLTKPTPLWVKNNGVRDRAYVMLDGVSQGILERDKDEALFMTGQAGSTLDVLLENMGRISFGYNISDFKGLIQPLVLGDVVLTDWLLFPLNIDALMDSKNRVFETQELNLKSSSGPAFYSATFQLPGPPWDTFLYLPGWTKGQVWINGFNLGRYWTRRGPQQSLYVPGPLLLPTGTPNIITLLELEHAPPRTQIQFLDRPLFNATLH</sequence>
<dbReference type="GO" id="GO:0005773">
    <property type="term" value="C:vacuole"/>
    <property type="evidence" value="ECO:0000318"/>
    <property type="project" value="GO_Central"/>
</dbReference>
<dbReference type="SUPFAM" id="SSF49785">
    <property type="entry name" value="Galactose-binding domain-like"/>
    <property type="match status" value="1"/>
</dbReference>
<evidence type="ECO:0000256" key="8">
    <source>
        <dbReference type="SAM" id="SignalP"/>
    </source>
</evidence>
<dbReference type="InterPro" id="IPR048912">
    <property type="entry name" value="BetaGal1-like_ABD1"/>
</dbReference>
<dbReference type="Ensembl" id="ENSMODT00000019425.3">
    <property type="protein sequence ID" value="ENSMODP00000019081.3"/>
    <property type="gene ID" value="ENSMODG00000015276.4"/>
</dbReference>
<dbReference type="InterPro" id="IPR048913">
    <property type="entry name" value="BetaGal_gal-bd"/>
</dbReference>
<evidence type="ECO:0000259" key="9">
    <source>
        <dbReference type="Pfam" id="PF01301"/>
    </source>
</evidence>
<dbReference type="STRING" id="13616.ENSMODP00000019081"/>
<feature type="domain" description="Beta-galactosidase galactose-binding" evidence="11">
    <location>
        <begin position="532"/>
        <end position="589"/>
    </location>
</feature>
<keyword evidence="13" id="KW-1185">Reference proteome</keyword>
<dbReference type="InterPro" id="IPR026283">
    <property type="entry name" value="B-gal_1-like"/>
</dbReference>
<dbReference type="OMA" id="HERQYLH"/>
<dbReference type="FunCoup" id="F6TM00">
    <property type="interactions" value="377"/>
</dbReference>
<feature type="signal peptide" evidence="8">
    <location>
        <begin position="1"/>
        <end position="21"/>
    </location>
</feature>
<evidence type="ECO:0000259" key="10">
    <source>
        <dbReference type="Pfam" id="PF21317"/>
    </source>
</evidence>
<accession>F6TM00</accession>
<dbReference type="FunFam" id="2.60.120.260:FF:000021">
    <property type="entry name" value="Beta-galactosidase"/>
    <property type="match status" value="1"/>
</dbReference>
<reference evidence="12" key="3">
    <citation type="submission" date="2025-09" db="UniProtKB">
        <authorList>
            <consortium name="Ensembl"/>
        </authorList>
    </citation>
    <scope>IDENTIFICATION</scope>
</reference>
<protein>
    <submittedName>
        <fullName evidence="12">Galactosidase beta 1 like</fullName>
    </submittedName>
</protein>
<dbReference type="SUPFAM" id="SSF51445">
    <property type="entry name" value="(Trans)glycosidases"/>
    <property type="match status" value="1"/>
</dbReference>
<dbReference type="PRINTS" id="PR00742">
    <property type="entry name" value="GLHYDRLASE35"/>
</dbReference>
<evidence type="ECO:0000259" key="11">
    <source>
        <dbReference type="Pfam" id="PF21467"/>
    </source>
</evidence>
<dbReference type="GO" id="GO:0004565">
    <property type="term" value="F:beta-galactosidase activity"/>
    <property type="evidence" value="ECO:0000318"/>
    <property type="project" value="GO_Central"/>
</dbReference>
<feature type="domain" description="Glycoside hydrolase 35 catalytic" evidence="9">
    <location>
        <begin position="33"/>
        <end position="348"/>
    </location>
</feature>
<keyword evidence="5" id="KW-0326">Glycosidase</keyword>
<dbReference type="GO" id="GO:0019388">
    <property type="term" value="P:galactose catabolic process"/>
    <property type="evidence" value="ECO:0000318"/>
    <property type="project" value="GO_Central"/>
</dbReference>
<evidence type="ECO:0000256" key="4">
    <source>
        <dbReference type="ARBA" id="ARBA00023180"/>
    </source>
</evidence>
<dbReference type="eggNOG" id="KOG0496">
    <property type="taxonomic scope" value="Eukaryota"/>
</dbReference>
<feature type="active site" description="Proton donor" evidence="6">
    <location>
        <position position="180"/>
    </location>
</feature>
<dbReference type="KEGG" id="mdo:100617016"/>
<dbReference type="HOGENOM" id="CLU_007853_7_2_1"/>
<evidence type="ECO:0000256" key="2">
    <source>
        <dbReference type="ARBA" id="ARBA00022729"/>
    </source>
</evidence>
<dbReference type="Bgee" id="ENSMODG00000015276">
    <property type="expression patterns" value="Expressed in testis and 18 other cell types or tissues"/>
</dbReference>
<dbReference type="GeneTree" id="ENSGT00950000182942"/>
<dbReference type="InParanoid" id="F6TM00"/>
<evidence type="ECO:0000313" key="13">
    <source>
        <dbReference type="Proteomes" id="UP000002280"/>
    </source>
</evidence>
<dbReference type="Pfam" id="PF21467">
    <property type="entry name" value="BetaGal_gal-bd"/>
    <property type="match status" value="1"/>
</dbReference>
<keyword evidence="4" id="KW-0325">Glycoprotein</keyword>
<evidence type="ECO:0000256" key="7">
    <source>
        <dbReference type="RuleBase" id="RU003679"/>
    </source>
</evidence>
<evidence type="ECO:0000313" key="12">
    <source>
        <dbReference type="Ensembl" id="ENSMODP00000019081.3"/>
    </source>
</evidence>
<feature type="active site" description="Nucleophile" evidence="6">
    <location>
        <position position="258"/>
    </location>
</feature>
<dbReference type="Pfam" id="PF01301">
    <property type="entry name" value="Glyco_hydro_35"/>
    <property type="match status" value="1"/>
</dbReference>
<dbReference type="AlphaFoldDB" id="F6TM00"/>
<keyword evidence="3" id="KW-0378">Hydrolase</keyword>
<comment type="similarity">
    <text evidence="1 7">Belongs to the glycosyl hydrolase 35 family.</text>
</comment>
<keyword evidence="2 8" id="KW-0732">Signal</keyword>
<evidence type="ECO:0000256" key="6">
    <source>
        <dbReference type="PIRSR" id="PIRSR006336-1"/>
    </source>
</evidence>
<dbReference type="InterPro" id="IPR008979">
    <property type="entry name" value="Galactose-bd-like_sf"/>
</dbReference>
<dbReference type="Gene3D" id="3.20.20.80">
    <property type="entry name" value="Glycosidases"/>
    <property type="match status" value="1"/>
</dbReference>
<dbReference type="InterPro" id="IPR031330">
    <property type="entry name" value="Gly_Hdrlase_35_cat"/>
</dbReference>
<dbReference type="PANTHER" id="PTHR23421">
    <property type="entry name" value="BETA-GALACTOSIDASE RELATED"/>
    <property type="match status" value="1"/>
</dbReference>
<dbReference type="InterPro" id="IPR001944">
    <property type="entry name" value="Glycoside_Hdrlase_35"/>
</dbReference>
<name>F6TM00_MONDO</name>
<dbReference type="Gene3D" id="2.60.120.260">
    <property type="entry name" value="Galactose-binding domain-like"/>
    <property type="match status" value="2"/>
</dbReference>
<dbReference type="PIRSF" id="PIRSF006336">
    <property type="entry name" value="B-gal"/>
    <property type="match status" value="1"/>
</dbReference>
<evidence type="ECO:0000256" key="5">
    <source>
        <dbReference type="ARBA" id="ARBA00023295"/>
    </source>
</evidence>
<proteinExistence type="inferred from homology"/>
<feature type="chain" id="PRO_5023891973" evidence="8">
    <location>
        <begin position="22"/>
        <end position="623"/>
    </location>
</feature>